<accession>A0AAD7K114</accession>
<dbReference type="AlphaFoldDB" id="A0AAD7K114"/>
<feature type="signal peptide" evidence="1">
    <location>
        <begin position="1"/>
        <end position="24"/>
    </location>
</feature>
<protein>
    <submittedName>
        <fullName evidence="2">Uncharacterized protein</fullName>
    </submittedName>
</protein>
<keyword evidence="3" id="KW-1185">Reference proteome</keyword>
<proteinExistence type="predicted"/>
<evidence type="ECO:0000256" key="1">
    <source>
        <dbReference type="SAM" id="SignalP"/>
    </source>
</evidence>
<keyword evidence="1" id="KW-0732">Signal</keyword>
<comment type="caution">
    <text evidence="2">The sequence shown here is derived from an EMBL/GenBank/DDBJ whole genome shotgun (WGS) entry which is preliminary data.</text>
</comment>
<sequence length="151" mass="15830">MKLSISVAALLSLAASGAVSSISAWTVSSKACSAEALASHALEKRQTGDSCIISEKKVICAAGTAPTASDCDALETAIITAFDQPGEFSLGTCLWSWVNNNPVGGATLEYCYSDLVDETCVDSGDLGVIEPLDPTLSPVFDWFLECVFCYM</sequence>
<name>A0AAD7K114_9AGAR</name>
<gene>
    <name evidence="2" type="ORF">DFH07DRAFT_766917</name>
</gene>
<dbReference type="Proteomes" id="UP001215280">
    <property type="component" value="Unassembled WGS sequence"/>
</dbReference>
<dbReference type="EMBL" id="JARJLG010000013">
    <property type="protein sequence ID" value="KAJ7775979.1"/>
    <property type="molecule type" value="Genomic_DNA"/>
</dbReference>
<evidence type="ECO:0000313" key="2">
    <source>
        <dbReference type="EMBL" id="KAJ7775979.1"/>
    </source>
</evidence>
<organism evidence="2 3">
    <name type="scientific">Mycena maculata</name>
    <dbReference type="NCBI Taxonomy" id="230809"/>
    <lineage>
        <taxon>Eukaryota</taxon>
        <taxon>Fungi</taxon>
        <taxon>Dikarya</taxon>
        <taxon>Basidiomycota</taxon>
        <taxon>Agaricomycotina</taxon>
        <taxon>Agaricomycetes</taxon>
        <taxon>Agaricomycetidae</taxon>
        <taxon>Agaricales</taxon>
        <taxon>Marasmiineae</taxon>
        <taxon>Mycenaceae</taxon>
        <taxon>Mycena</taxon>
    </lineage>
</organism>
<feature type="chain" id="PRO_5042138764" evidence="1">
    <location>
        <begin position="25"/>
        <end position="151"/>
    </location>
</feature>
<evidence type="ECO:0000313" key="3">
    <source>
        <dbReference type="Proteomes" id="UP001215280"/>
    </source>
</evidence>
<reference evidence="2" key="1">
    <citation type="submission" date="2023-03" db="EMBL/GenBank/DDBJ databases">
        <title>Massive genome expansion in bonnet fungi (Mycena s.s.) driven by repeated elements and novel gene families across ecological guilds.</title>
        <authorList>
            <consortium name="Lawrence Berkeley National Laboratory"/>
            <person name="Harder C.B."/>
            <person name="Miyauchi S."/>
            <person name="Viragh M."/>
            <person name="Kuo A."/>
            <person name="Thoen E."/>
            <person name="Andreopoulos B."/>
            <person name="Lu D."/>
            <person name="Skrede I."/>
            <person name="Drula E."/>
            <person name="Henrissat B."/>
            <person name="Morin E."/>
            <person name="Kohler A."/>
            <person name="Barry K."/>
            <person name="LaButti K."/>
            <person name="Morin E."/>
            <person name="Salamov A."/>
            <person name="Lipzen A."/>
            <person name="Mereny Z."/>
            <person name="Hegedus B."/>
            <person name="Baldrian P."/>
            <person name="Stursova M."/>
            <person name="Weitz H."/>
            <person name="Taylor A."/>
            <person name="Grigoriev I.V."/>
            <person name="Nagy L.G."/>
            <person name="Martin F."/>
            <person name="Kauserud H."/>
        </authorList>
    </citation>
    <scope>NUCLEOTIDE SEQUENCE</scope>
    <source>
        <strain evidence="2">CBHHK188m</strain>
    </source>
</reference>